<dbReference type="PANTHER" id="PTHR30053">
    <property type="entry name" value="ELONGATION FACTOR P"/>
    <property type="match status" value="1"/>
</dbReference>
<dbReference type="SMART" id="SM01185">
    <property type="entry name" value="EFP"/>
    <property type="match status" value="1"/>
</dbReference>
<dbReference type="PIRSF" id="PIRSF005901">
    <property type="entry name" value="EF-P"/>
    <property type="match status" value="1"/>
</dbReference>
<gene>
    <name evidence="4" type="ORF">JIN84_16285</name>
</gene>
<dbReference type="GO" id="GO:0005829">
    <property type="term" value="C:cytosol"/>
    <property type="evidence" value="ECO:0007669"/>
    <property type="project" value="UniProtKB-ARBA"/>
</dbReference>
<dbReference type="InterPro" id="IPR013852">
    <property type="entry name" value="Transl_elong_P/YeiP_CS"/>
</dbReference>
<dbReference type="InterPro" id="IPR008991">
    <property type="entry name" value="Translation_prot_SH3-like_sf"/>
</dbReference>
<evidence type="ECO:0000313" key="5">
    <source>
        <dbReference type="Proteomes" id="UP000600139"/>
    </source>
</evidence>
<proteinExistence type="inferred from homology"/>
<dbReference type="InterPro" id="IPR013185">
    <property type="entry name" value="Transl_elong_KOW-like"/>
</dbReference>
<dbReference type="PANTHER" id="PTHR30053:SF14">
    <property type="entry name" value="TRANSLATION ELONGATION FACTOR KOW-LIKE DOMAIN-CONTAINING PROTEIN"/>
    <property type="match status" value="1"/>
</dbReference>
<comment type="similarity">
    <text evidence="1">Belongs to the elongation factor P family.</text>
</comment>
<keyword evidence="4" id="KW-0648">Protein biosynthesis</keyword>
<dbReference type="FunFam" id="2.40.50.140:FF:000004">
    <property type="entry name" value="Elongation factor P"/>
    <property type="match status" value="1"/>
</dbReference>
<evidence type="ECO:0000259" key="3">
    <source>
        <dbReference type="SMART" id="SM01185"/>
    </source>
</evidence>
<dbReference type="NCBIfam" id="NF001810">
    <property type="entry name" value="PRK00529.1"/>
    <property type="match status" value="1"/>
</dbReference>
<evidence type="ECO:0000259" key="2">
    <source>
        <dbReference type="SMART" id="SM00841"/>
    </source>
</evidence>
<dbReference type="CDD" id="cd05794">
    <property type="entry name" value="S1_EF-P_repeat_2"/>
    <property type="match status" value="1"/>
</dbReference>
<dbReference type="Proteomes" id="UP000600139">
    <property type="component" value="Unassembled WGS sequence"/>
</dbReference>
<evidence type="ECO:0000256" key="1">
    <source>
        <dbReference type="ARBA" id="ARBA00009479"/>
    </source>
</evidence>
<dbReference type="InterPro" id="IPR020599">
    <property type="entry name" value="Transl_elong_fac_P/YeiP"/>
</dbReference>
<feature type="domain" description="Elongation factor P C-terminal" evidence="2">
    <location>
        <begin position="131"/>
        <end position="186"/>
    </location>
</feature>
<evidence type="ECO:0000313" key="4">
    <source>
        <dbReference type="EMBL" id="MBK1817180.1"/>
    </source>
</evidence>
<dbReference type="InterPro" id="IPR014722">
    <property type="entry name" value="Rib_uL2_dom2"/>
</dbReference>
<dbReference type="GO" id="GO:0003746">
    <property type="term" value="F:translation elongation factor activity"/>
    <property type="evidence" value="ECO:0007669"/>
    <property type="project" value="UniProtKB-KW"/>
</dbReference>
<dbReference type="AlphaFoldDB" id="A0A934R8I8"/>
<dbReference type="InterPro" id="IPR012340">
    <property type="entry name" value="NA-bd_OB-fold"/>
</dbReference>
<dbReference type="InterPro" id="IPR015365">
    <property type="entry name" value="Elong-fact-P_C"/>
</dbReference>
<dbReference type="SUPFAM" id="SSF50249">
    <property type="entry name" value="Nucleic acid-binding proteins"/>
    <property type="match status" value="2"/>
</dbReference>
<name>A0A934R8I8_9BACT</name>
<feature type="domain" description="Translation elongation factor P/YeiP central" evidence="3">
    <location>
        <begin position="69"/>
        <end position="123"/>
    </location>
</feature>
<dbReference type="Pfam" id="PF09285">
    <property type="entry name" value="Elong-fact-P_C"/>
    <property type="match status" value="1"/>
</dbReference>
<dbReference type="InterPro" id="IPR001059">
    <property type="entry name" value="Transl_elong_P/YeiP_cen"/>
</dbReference>
<dbReference type="PROSITE" id="PS01275">
    <property type="entry name" value="EFP"/>
    <property type="match status" value="1"/>
</dbReference>
<sequence length="189" mass="20969">MASTPIINLRKGHAVRHNNEVCLVIDHELKTPPRMASYVQMSIRSVATKKVFNLRMTSNDSIEGVILERTPHEYSYKDSSGYHFLDPNTYEDAVVYEDLIEGVKNYLIEGQLYNLMVADGIVVAVDLPLTMVMTVAESSEGVKGDSANNVYKPAVMETGLVVQVPLFINVGERINVKTEDNSYTGRANG</sequence>
<organism evidence="4 5">
    <name type="scientific">Luteolibacter yonseiensis</name>
    <dbReference type="NCBI Taxonomy" id="1144680"/>
    <lineage>
        <taxon>Bacteria</taxon>
        <taxon>Pseudomonadati</taxon>
        <taxon>Verrucomicrobiota</taxon>
        <taxon>Verrucomicrobiia</taxon>
        <taxon>Verrucomicrobiales</taxon>
        <taxon>Verrucomicrobiaceae</taxon>
        <taxon>Luteolibacter</taxon>
    </lineage>
</organism>
<keyword evidence="5" id="KW-1185">Reference proteome</keyword>
<dbReference type="Gene3D" id="2.40.50.140">
    <property type="entry name" value="Nucleic acid-binding proteins"/>
    <property type="match status" value="2"/>
</dbReference>
<dbReference type="RefSeq" id="WP_200352130.1">
    <property type="nucleotide sequence ID" value="NZ_BAABHZ010000001.1"/>
</dbReference>
<keyword evidence="4" id="KW-0251">Elongation factor</keyword>
<reference evidence="4" key="1">
    <citation type="submission" date="2021-01" db="EMBL/GenBank/DDBJ databases">
        <title>Modified the classification status of verrucomicrobia.</title>
        <authorList>
            <person name="Feng X."/>
        </authorList>
    </citation>
    <scope>NUCLEOTIDE SEQUENCE</scope>
    <source>
        <strain evidence="4">JCM 18052</strain>
    </source>
</reference>
<dbReference type="GO" id="GO:0043043">
    <property type="term" value="P:peptide biosynthetic process"/>
    <property type="evidence" value="ECO:0007669"/>
    <property type="project" value="InterPro"/>
</dbReference>
<comment type="caution">
    <text evidence="4">The sequence shown here is derived from an EMBL/GenBank/DDBJ whole genome shotgun (WGS) entry which is preliminary data.</text>
</comment>
<accession>A0A934R8I8</accession>
<dbReference type="Gene3D" id="2.30.30.30">
    <property type="match status" value="1"/>
</dbReference>
<dbReference type="Pfam" id="PF01132">
    <property type="entry name" value="EFP"/>
    <property type="match status" value="1"/>
</dbReference>
<dbReference type="SUPFAM" id="SSF50104">
    <property type="entry name" value="Translation proteins SH3-like domain"/>
    <property type="match status" value="1"/>
</dbReference>
<protein>
    <submittedName>
        <fullName evidence="4">Elongation factor P</fullName>
    </submittedName>
</protein>
<dbReference type="EMBL" id="JAENIK010000012">
    <property type="protein sequence ID" value="MBK1817180.1"/>
    <property type="molecule type" value="Genomic_DNA"/>
</dbReference>
<dbReference type="SMART" id="SM00841">
    <property type="entry name" value="Elong-fact-P_C"/>
    <property type="match status" value="1"/>
</dbReference>
<dbReference type="Pfam" id="PF08207">
    <property type="entry name" value="EFP_N"/>
    <property type="match status" value="1"/>
</dbReference>